<comment type="subcellular location">
    <subcellularLocation>
        <location evidence="9">Cytoplasm</location>
    </subcellularLocation>
</comment>
<dbReference type="UniPathway" id="UPA00028">
    <property type="reaction ID" value="UER00002"/>
</dbReference>
<evidence type="ECO:0000256" key="3">
    <source>
        <dbReference type="ARBA" id="ARBA00022793"/>
    </source>
</evidence>
<evidence type="ECO:0000256" key="13">
    <source>
        <dbReference type="PIRSR" id="PIRSR006246-5"/>
    </source>
</evidence>
<keyword evidence="7 9" id="KW-0704">Schiff base</keyword>
<feature type="chain" id="PRO_5028540014" description="Aspartate 1-decarboxylase beta chain" evidence="9 13">
    <location>
        <begin position="1"/>
        <end position="24"/>
    </location>
</feature>
<dbReference type="PANTHER" id="PTHR21012:SF0">
    <property type="entry name" value="ASPARTATE 1-DECARBOXYLASE"/>
    <property type="match status" value="1"/>
</dbReference>
<dbReference type="EC" id="4.1.1.11" evidence="9"/>
<accession>A0A7C4QR66</accession>
<evidence type="ECO:0000256" key="5">
    <source>
        <dbReference type="ARBA" id="ARBA00023145"/>
    </source>
</evidence>
<evidence type="ECO:0000256" key="2">
    <source>
        <dbReference type="ARBA" id="ARBA00022655"/>
    </source>
</evidence>
<evidence type="ECO:0000256" key="12">
    <source>
        <dbReference type="PIRSR" id="PIRSR006246-3"/>
    </source>
</evidence>
<dbReference type="PIRSF" id="PIRSF006246">
    <property type="entry name" value="Asp_decarbox"/>
    <property type="match status" value="1"/>
</dbReference>
<comment type="subunit">
    <text evidence="9">Heterooctamer of four alpha and four beta subunits.</text>
</comment>
<dbReference type="CDD" id="cd06919">
    <property type="entry name" value="Asp_decarbox"/>
    <property type="match status" value="1"/>
</dbReference>
<proteinExistence type="inferred from homology"/>
<comment type="similarity">
    <text evidence="9">Belongs to the PanD family.</text>
</comment>
<feature type="chain" id="PRO_5028540013" description="Aspartate 1-decarboxylase alpha chain" evidence="9 13">
    <location>
        <begin position="25"/>
        <end position="120"/>
    </location>
</feature>
<organism evidence="14">
    <name type="scientific">Schlesneria paludicola</name>
    <dbReference type="NCBI Taxonomy" id="360056"/>
    <lineage>
        <taxon>Bacteria</taxon>
        <taxon>Pseudomonadati</taxon>
        <taxon>Planctomycetota</taxon>
        <taxon>Planctomycetia</taxon>
        <taxon>Planctomycetales</taxon>
        <taxon>Planctomycetaceae</taxon>
        <taxon>Schlesneria</taxon>
    </lineage>
</organism>
<gene>
    <name evidence="9" type="primary">panD</name>
    <name evidence="14" type="ORF">ENS64_07270</name>
</gene>
<feature type="active site" description="Schiff-base intermediate with substrate; via pyruvic acid" evidence="9 10">
    <location>
        <position position="25"/>
    </location>
</feature>
<dbReference type="EMBL" id="DSVQ01000012">
    <property type="protein sequence ID" value="HGT39049.1"/>
    <property type="molecule type" value="Genomic_DNA"/>
</dbReference>
<comment type="caution">
    <text evidence="14">The sequence shown here is derived from an EMBL/GenBank/DDBJ whole genome shotgun (WGS) entry which is preliminary data.</text>
</comment>
<dbReference type="GO" id="GO:0004068">
    <property type="term" value="F:aspartate 1-decarboxylase activity"/>
    <property type="evidence" value="ECO:0007669"/>
    <property type="project" value="UniProtKB-UniRule"/>
</dbReference>
<comment type="PTM">
    <text evidence="9 12">Is synthesized initially as an inactive proenzyme, which is activated by self-cleavage at a specific serine bond to produce a beta-subunit with a hydroxyl group at its C-terminus and an alpha-subunit with a pyruvoyl group at its N-terminus.</text>
</comment>
<dbReference type="InterPro" id="IPR003190">
    <property type="entry name" value="Asp_decarbox"/>
</dbReference>
<dbReference type="GO" id="GO:0015940">
    <property type="term" value="P:pantothenate biosynthetic process"/>
    <property type="evidence" value="ECO:0007669"/>
    <property type="project" value="UniProtKB-UniRule"/>
</dbReference>
<comment type="catalytic activity">
    <reaction evidence="9">
        <text>L-aspartate + H(+) = beta-alanine + CO2</text>
        <dbReference type="Rhea" id="RHEA:19497"/>
        <dbReference type="ChEBI" id="CHEBI:15378"/>
        <dbReference type="ChEBI" id="CHEBI:16526"/>
        <dbReference type="ChEBI" id="CHEBI:29991"/>
        <dbReference type="ChEBI" id="CHEBI:57966"/>
        <dbReference type="EC" id="4.1.1.11"/>
    </reaction>
</comment>
<feature type="active site" description="Proton donor" evidence="9 10">
    <location>
        <position position="58"/>
    </location>
</feature>
<dbReference type="GO" id="GO:0006523">
    <property type="term" value="P:alanine biosynthetic process"/>
    <property type="evidence" value="ECO:0007669"/>
    <property type="project" value="InterPro"/>
</dbReference>
<keyword evidence="6 9" id="KW-0456">Lyase</keyword>
<evidence type="ECO:0000256" key="9">
    <source>
        <dbReference type="HAMAP-Rule" id="MF_00446"/>
    </source>
</evidence>
<dbReference type="GO" id="GO:0005829">
    <property type="term" value="C:cytosol"/>
    <property type="evidence" value="ECO:0007669"/>
    <property type="project" value="TreeGrafter"/>
</dbReference>
<feature type="binding site" evidence="9 11">
    <location>
        <position position="57"/>
    </location>
    <ligand>
        <name>substrate</name>
    </ligand>
</feature>
<name>A0A7C4QR66_9PLAN</name>
<evidence type="ECO:0000256" key="6">
    <source>
        <dbReference type="ARBA" id="ARBA00023239"/>
    </source>
</evidence>
<evidence type="ECO:0000256" key="10">
    <source>
        <dbReference type="PIRSR" id="PIRSR006246-1"/>
    </source>
</evidence>
<dbReference type="NCBIfam" id="TIGR00223">
    <property type="entry name" value="panD"/>
    <property type="match status" value="1"/>
</dbReference>
<dbReference type="AlphaFoldDB" id="A0A7C4QR66"/>
<feature type="binding site" evidence="9 11">
    <location>
        <begin position="73"/>
        <end position="75"/>
    </location>
    <ligand>
        <name>substrate</name>
    </ligand>
</feature>
<dbReference type="HAMAP" id="MF_00446">
    <property type="entry name" value="PanD"/>
    <property type="match status" value="1"/>
</dbReference>
<evidence type="ECO:0000256" key="7">
    <source>
        <dbReference type="ARBA" id="ARBA00023270"/>
    </source>
</evidence>
<evidence type="ECO:0000256" key="11">
    <source>
        <dbReference type="PIRSR" id="PIRSR006246-2"/>
    </source>
</evidence>
<keyword evidence="5 9" id="KW-0865">Zymogen</keyword>
<keyword evidence="2 9" id="KW-0566">Pantothenate biosynthesis</keyword>
<evidence type="ECO:0000256" key="4">
    <source>
        <dbReference type="ARBA" id="ARBA00022813"/>
    </source>
</evidence>
<evidence type="ECO:0000313" key="14">
    <source>
        <dbReference type="EMBL" id="HGT39049.1"/>
    </source>
</evidence>
<keyword evidence="4 9" id="KW-0068">Autocatalytic cleavage</keyword>
<comment type="pathway">
    <text evidence="9">Cofactor biosynthesis; (R)-pantothenate biosynthesis; beta-alanine from L-aspartate: step 1/1.</text>
</comment>
<evidence type="ECO:0000256" key="1">
    <source>
        <dbReference type="ARBA" id="ARBA00022490"/>
    </source>
</evidence>
<evidence type="ECO:0000256" key="8">
    <source>
        <dbReference type="ARBA" id="ARBA00023317"/>
    </source>
</evidence>
<sequence>MQRILLKSKIHRATVTEANLHYEGSVTIDRRLMELADIVPHEQVHIYNVNNGHRLITYAIPGEADSGTICINGAAAHLVHPGELIIICAYAALAPAEVAGHQPRVVHVDARNRPLAESPR</sequence>
<protein>
    <recommendedName>
        <fullName evidence="9">Aspartate 1-decarboxylase</fullName>
        <ecNumber evidence="9">4.1.1.11</ecNumber>
    </recommendedName>
    <alternativeName>
        <fullName evidence="9">Aspartate alpha-decarboxylase</fullName>
    </alternativeName>
    <component>
        <recommendedName>
            <fullName evidence="9">Aspartate 1-decarboxylase beta chain</fullName>
        </recommendedName>
    </component>
    <component>
        <recommendedName>
            <fullName evidence="9">Aspartate 1-decarboxylase alpha chain</fullName>
        </recommendedName>
    </component>
</protein>
<comment type="function">
    <text evidence="9">Catalyzes the pyruvoyl-dependent decarboxylation of aspartate to produce beta-alanine.</text>
</comment>
<comment type="cofactor">
    <cofactor evidence="9 10">
        <name>pyruvate</name>
        <dbReference type="ChEBI" id="CHEBI:15361"/>
    </cofactor>
    <text evidence="9 10">Binds 1 pyruvoyl group covalently per subunit.</text>
</comment>
<dbReference type="InterPro" id="IPR009010">
    <property type="entry name" value="Asp_de-COase-like_dom_sf"/>
</dbReference>
<keyword evidence="8 9" id="KW-0670">Pyruvate</keyword>
<reference evidence="14" key="1">
    <citation type="journal article" date="2020" name="mSystems">
        <title>Genome- and Community-Level Interaction Insights into Carbon Utilization and Element Cycling Functions of Hydrothermarchaeota in Hydrothermal Sediment.</title>
        <authorList>
            <person name="Zhou Z."/>
            <person name="Liu Y."/>
            <person name="Xu W."/>
            <person name="Pan J."/>
            <person name="Luo Z.H."/>
            <person name="Li M."/>
        </authorList>
    </citation>
    <scope>NUCLEOTIDE SEQUENCE [LARGE SCALE GENOMIC DNA]</scope>
    <source>
        <strain evidence="14">SpSt-508</strain>
    </source>
</reference>
<keyword evidence="1 9" id="KW-0963">Cytoplasm</keyword>
<dbReference type="SUPFAM" id="SSF50692">
    <property type="entry name" value="ADC-like"/>
    <property type="match status" value="1"/>
</dbReference>
<feature type="modified residue" description="Pyruvic acid (Ser)" evidence="9 12">
    <location>
        <position position="25"/>
    </location>
</feature>
<keyword evidence="3 9" id="KW-0210">Decarboxylase</keyword>
<dbReference type="Pfam" id="PF02261">
    <property type="entry name" value="Asp_decarbox"/>
    <property type="match status" value="1"/>
</dbReference>
<dbReference type="Gene3D" id="2.40.40.20">
    <property type="match status" value="1"/>
</dbReference>
<dbReference type="PANTHER" id="PTHR21012">
    <property type="entry name" value="ASPARTATE 1-DECARBOXYLASE"/>
    <property type="match status" value="1"/>
</dbReference>